<keyword evidence="2" id="KW-1185">Reference proteome</keyword>
<proteinExistence type="predicted"/>
<evidence type="ECO:0008006" key="3">
    <source>
        <dbReference type="Google" id="ProtNLM"/>
    </source>
</evidence>
<organism evidence="1 2">
    <name type="scientific">Symbiodinium natans</name>
    <dbReference type="NCBI Taxonomy" id="878477"/>
    <lineage>
        <taxon>Eukaryota</taxon>
        <taxon>Sar</taxon>
        <taxon>Alveolata</taxon>
        <taxon>Dinophyceae</taxon>
        <taxon>Suessiales</taxon>
        <taxon>Symbiodiniaceae</taxon>
        <taxon>Symbiodinium</taxon>
    </lineage>
</organism>
<dbReference type="Gene3D" id="3.30.710.10">
    <property type="entry name" value="Potassium Channel Kv1.1, Chain A"/>
    <property type="match status" value="1"/>
</dbReference>
<gene>
    <name evidence="1" type="ORF">SNAT2548_LOCUS22634</name>
</gene>
<dbReference type="AlphaFoldDB" id="A0A812R1P3"/>
<dbReference type="Proteomes" id="UP000604046">
    <property type="component" value="Unassembled WGS sequence"/>
</dbReference>
<protein>
    <recommendedName>
        <fullName evidence="3">BTB domain-containing protein</fullName>
    </recommendedName>
</protein>
<evidence type="ECO:0000313" key="2">
    <source>
        <dbReference type="Proteomes" id="UP000604046"/>
    </source>
</evidence>
<dbReference type="CDD" id="cd18186">
    <property type="entry name" value="BTB_POZ_ZBTB_KLHL-like"/>
    <property type="match status" value="1"/>
</dbReference>
<sequence>MTLYPPAGICGVLQLEVCWESDLKIKVGDDIVPVHRSVLVGGRSRFLADLFGPDLACNDGPVAIQPPHPELFLRALHCITTRARPELTEAEFVGFVRTSAFLQSDELDERLCEASLCSWKSLTRLHDFRNPCVPAQFLERMLLMAREHNVMTVPDCLEVLAMWCKDGIDGGDMVLEKLIKISDMEASELKRLQSINPRFVELLSSTQVYQIMGKACFL</sequence>
<evidence type="ECO:0000313" key="1">
    <source>
        <dbReference type="EMBL" id="CAE7416220.1"/>
    </source>
</evidence>
<name>A0A812R1P3_9DINO</name>
<dbReference type="SUPFAM" id="SSF54695">
    <property type="entry name" value="POZ domain"/>
    <property type="match status" value="1"/>
</dbReference>
<accession>A0A812R1P3</accession>
<comment type="caution">
    <text evidence="1">The sequence shown here is derived from an EMBL/GenBank/DDBJ whole genome shotgun (WGS) entry which is preliminary data.</text>
</comment>
<reference evidence="1" key="1">
    <citation type="submission" date="2021-02" db="EMBL/GenBank/DDBJ databases">
        <authorList>
            <person name="Dougan E. K."/>
            <person name="Rhodes N."/>
            <person name="Thang M."/>
            <person name="Chan C."/>
        </authorList>
    </citation>
    <scope>NUCLEOTIDE SEQUENCE</scope>
</reference>
<dbReference type="InterPro" id="IPR011333">
    <property type="entry name" value="SKP1/BTB/POZ_sf"/>
</dbReference>
<dbReference type="EMBL" id="CAJNDS010002294">
    <property type="protein sequence ID" value="CAE7416220.1"/>
    <property type="molecule type" value="Genomic_DNA"/>
</dbReference>